<dbReference type="GO" id="GO:0022857">
    <property type="term" value="F:transmembrane transporter activity"/>
    <property type="evidence" value="ECO:0007669"/>
    <property type="project" value="InterPro"/>
</dbReference>
<evidence type="ECO:0000313" key="8">
    <source>
        <dbReference type="EnsemblPlants" id="OB01G47520.1"/>
    </source>
</evidence>
<reference evidence="8" key="2">
    <citation type="submission" date="2013-04" db="UniProtKB">
        <authorList>
            <consortium name="EnsemblPlants"/>
        </authorList>
    </citation>
    <scope>IDENTIFICATION</scope>
</reference>
<dbReference type="InterPro" id="IPR036259">
    <property type="entry name" value="MFS_trans_sf"/>
</dbReference>
<dbReference type="AlphaFoldDB" id="J3L696"/>
<comment type="subcellular location">
    <subcellularLocation>
        <location evidence="1">Membrane</location>
        <topology evidence="1">Multi-pass membrane protein</topology>
    </subcellularLocation>
</comment>
<feature type="transmembrane region" description="Helical" evidence="7">
    <location>
        <begin position="611"/>
        <end position="631"/>
    </location>
</feature>
<dbReference type="Proteomes" id="UP000006038">
    <property type="component" value="Chromosome 1"/>
</dbReference>
<feature type="transmembrane region" description="Helical" evidence="7">
    <location>
        <begin position="271"/>
        <end position="293"/>
    </location>
</feature>
<dbReference type="EnsemblPlants" id="OB01G47520.1">
    <property type="protein sequence ID" value="OB01G47520.1"/>
    <property type="gene ID" value="OB01G47520"/>
</dbReference>
<evidence type="ECO:0000256" key="2">
    <source>
        <dbReference type="ARBA" id="ARBA00005982"/>
    </source>
</evidence>
<evidence type="ECO:0000313" key="9">
    <source>
        <dbReference type="Proteomes" id="UP000006038"/>
    </source>
</evidence>
<evidence type="ECO:0000256" key="7">
    <source>
        <dbReference type="SAM" id="Phobius"/>
    </source>
</evidence>
<dbReference type="InterPro" id="IPR000109">
    <property type="entry name" value="POT_fam"/>
</dbReference>
<keyword evidence="3 7" id="KW-0812">Transmembrane</keyword>
<accession>J3L696</accession>
<evidence type="ECO:0000256" key="6">
    <source>
        <dbReference type="SAM" id="MobiDB-lite"/>
    </source>
</evidence>
<dbReference type="STRING" id="4533.J3L696"/>
<dbReference type="Pfam" id="PF00854">
    <property type="entry name" value="PTR2"/>
    <property type="match status" value="3"/>
</dbReference>
<feature type="transmembrane region" description="Helical" evidence="7">
    <location>
        <begin position="350"/>
        <end position="372"/>
    </location>
</feature>
<feature type="transmembrane region" description="Helical" evidence="7">
    <location>
        <begin position="56"/>
        <end position="79"/>
    </location>
</feature>
<feature type="transmembrane region" description="Helical" evidence="7">
    <location>
        <begin position="731"/>
        <end position="753"/>
    </location>
</feature>
<evidence type="ECO:0000256" key="3">
    <source>
        <dbReference type="ARBA" id="ARBA00022692"/>
    </source>
</evidence>
<proteinExistence type="inferred from homology"/>
<dbReference type="SUPFAM" id="SSF103473">
    <property type="entry name" value="MFS general substrate transporter"/>
    <property type="match status" value="2"/>
</dbReference>
<dbReference type="eggNOG" id="KOG1237">
    <property type="taxonomic scope" value="Eukaryota"/>
</dbReference>
<reference evidence="8" key="1">
    <citation type="journal article" date="2013" name="Nat. Commun.">
        <title>Whole-genome sequencing of Oryza brachyantha reveals mechanisms underlying Oryza genome evolution.</title>
        <authorList>
            <person name="Chen J."/>
            <person name="Huang Q."/>
            <person name="Gao D."/>
            <person name="Wang J."/>
            <person name="Lang Y."/>
            <person name="Liu T."/>
            <person name="Li B."/>
            <person name="Bai Z."/>
            <person name="Luis Goicoechea J."/>
            <person name="Liang C."/>
            <person name="Chen C."/>
            <person name="Zhang W."/>
            <person name="Sun S."/>
            <person name="Liao Y."/>
            <person name="Zhang X."/>
            <person name="Yang L."/>
            <person name="Song C."/>
            <person name="Wang M."/>
            <person name="Shi J."/>
            <person name="Liu G."/>
            <person name="Liu J."/>
            <person name="Zhou H."/>
            <person name="Zhou W."/>
            <person name="Yu Q."/>
            <person name="An N."/>
            <person name="Chen Y."/>
            <person name="Cai Q."/>
            <person name="Wang B."/>
            <person name="Liu B."/>
            <person name="Min J."/>
            <person name="Huang Y."/>
            <person name="Wu H."/>
            <person name="Li Z."/>
            <person name="Zhang Y."/>
            <person name="Yin Y."/>
            <person name="Song W."/>
            <person name="Jiang J."/>
            <person name="Jackson S.A."/>
            <person name="Wing R.A."/>
            <person name="Wang J."/>
            <person name="Chen M."/>
        </authorList>
    </citation>
    <scope>NUCLEOTIDE SEQUENCE [LARGE SCALE GENOMIC DNA]</scope>
    <source>
        <strain evidence="8">cv. IRGC 101232</strain>
    </source>
</reference>
<evidence type="ECO:0000256" key="4">
    <source>
        <dbReference type="ARBA" id="ARBA00022989"/>
    </source>
</evidence>
<evidence type="ECO:0000256" key="5">
    <source>
        <dbReference type="ARBA" id="ARBA00023136"/>
    </source>
</evidence>
<keyword evidence="4 7" id="KW-1133">Transmembrane helix</keyword>
<keyword evidence="5 7" id="KW-0472">Membrane</keyword>
<sequence>MESRERYAIGGLPQAQAEPSTGLKPAGGRGGWPAALFLIAVGFLERTGLYGVQGNLIMYFTGPLGMSTAAAAAGVNAWAGTAYVMPLLGAMAADSWIGRGNIFAFSLSFVLLAFALHGIDVALAAALYDIVIVRFHAKDYENIITSNLIIQKGVTLLSLNLGLGMLTVSSMLPPVHDQPAPCQDDAAVVCSSPAAPAGRVAFFYVGLYLLALAQGFHGPCAEAIGADQFPESSSARVASRSSFFNWFHFSMAWGYAVSSAGMSYVQDNVGWPVGFGACWAVMLVSLSVFLLGTGTYRPEEPRRGARTFAETAKGWTAVVLRRGDAMDDTTSLLTPSPSGRGADKGIVAKLLPIWMTSVVYAVIIAQMTTFFTKQGSTMDRRIDIGTGGAGFGFVVPAAALQCFVSVAVMATIPYALVGVANMLALVGLEELFYDQVPGELRSVGLAACTSIMGAGSYVSSVLVSAIDWATRSRGESWFSDNLNRAHIDYFYCFLVGISALESLGTLTISSLTQATDPHPVSFHDATTACSSPPPPSPARLVFFNAALYLLALAQGFHNPCSLAFGADQFAPSDPSARASRSSYFNWYHFFNSCGYALSNTVLSYVEDSVSWTVGFAACLAMTAVYLPVFLLGTPAYRAEQPVDGGLLAQLADKYRAWTARVFPRKEAICTERLLAKEEVEVEDGNGFVVKLLPIWVTSIVFATVVSQQSTLFTKQGSTMDRRIGARGGGGFVVPPAALQLAVSVTMLTLLPIYDRALVPLARRFTGHPAGITTLQRIGAGMAYVLVGLARAFGDIGLDEFFYDQVPGGLRSVGLAMSLSVRGVGSYASGVLVSGIDWATTRGGGESWFSDNLNRAHLDYFYGILAAVAALEVAVFLYVAKRYVYRYKGEP</sequence>
<dbReference type="HOGENOM" id="CLU_003117_0_0_1"/>
<keyword evidence="9" id="KW-1185">Reference proteome</keyword>
<dbReference type="Gene3D" id="1.20.1250.20">
    <property type="entry name" value="MFS general substrate transporter like domains"/>
    <property type="match status" value="3"/>
</dbReference>
<name>J3L696_ORYBR</name>
<organism evidence="8">
    <name type="scientific">Oryza brachyantha</name>
    <name type="common">malo sina</name>
    <dbReference type="NCBI Taxonomy" id="4533"/>
    <lineage>
        <taxon>Eukaryota</taxon>
        <taxon>Viridiplantae</taxon>
        <taxon>Streptophyta</taxon>
        <taxon>Embryophyta</taxon>
        <taxon>Tracheophyta</taxon>
        <taxon>Spermatophyta</taxon>
        <taxon>Magnoliopsida</taxon>
        <taxon>Liliopsida</taxon>
        <taxon>Poales</taxon>
        <taxon>Poaceae</taxon>
        <taxon>BOP clade</taxon>
        <taxon>Oryzoideae</taxon>
        <taxon>Oryzeae</taxon>
        <taxon>Oryzinae</taxon>
        <taxon>Oryza</taxon>
    </lineage>
</organism>
<dbReference type="OMA" id="NARIPMS"/>
<feature type="transmembrane region" description="Helical" evidence="7">
    <location>
        <begin position="859"/>
        <end position="879"/>
    </location>
</feature>
<dbReference type="GO" id="GO:0016020">
    <property type="term" value="C:membrane"/>
    <property type="evidence" value="ECO:0007669"/>
    <property type="project" value="UniProtKB-SubCell"/>
</dbReference>
<dbReference type="Gramene" id="OB01G47520.1">
    <property type="protein sequence ID" value="OB01G47520.1"/>
    <property type="gene ID" value="OB01G47520"/>
</dbReference>
<feature type="transmembrane region" description="Helical" evidence="7">
    <location>
        <begin position="243"/>
        <end position="265"/>
    </location>
</feature>
<feature type="transmembrane region" description="Helical" evidence="7">
    <location>
        <begin position="414"/>
        <end position="432"/>
    </location>
</feature>
<dbReference type="PANTHER" id="PTHR11654">
    <property type="entry name" value="OLIGOPEPTIDE TRANSPORTER-RELATED"/>
    <property type="match status" value="1"/>
</dbReference>
<feature type="transmembrane region" description="Helical" evidence="7">
    <location>
        <begin position="102"/>
        <end position="128"/>
    </location>
</feature>
<evidence type="ECO:0000256" key="1">
    <source>
        <dbReference type="ARBA" id="ARBA00004141"/>
    </source>
</evidence>
<feature type="transmembrane region" description="Helical" evidence="7">
    <location>
        <begin position="384"/>
        <end position="407"/>
    </location>
</feature>
<feature type="region of interest" description="Disordered" evidence="6">
    <location>
        <begin position="1"/>
        <end position="26"/>
    </location>
</feature>
<feature type="transmembrane region" description="Helical" evidence="7">
    <location>
        <begin position="489"/>
        <end position="511"/>
    </location>
</feature>
<feature type="transmembrane region" description="Helical" evidence="7">
    <location>
        <begin position="444"/>
        <end position="468"/>
    </location>
</feature>
<comment type="similarity">
    <text evidence="2">Belongs to the major facilitator superfamily. Proton-dependent oligopeptide transporter (POT/PTR) (TC 2.A.17) family.</text>
</comment>
<protein>
    <submittedName>
        <fullName evidence="8">Uncharacterized protein</fullName>
    </submittedName>
</protein>